<sequence length="95" mass="10633">MEAPKNARVLKRLRVDIYQVQKSMFVYTGEQLIKVETLGLSPLFGSRFAAVKALRKIRKTHPTAMLLHKKVHFTSSGMGARTALLALLIRPGECP</sequence>
<dbReference type="EMBL" id="CP024996">
    <property type="protein sequence ID" value="AYR22998.1"/>
    <property type="molecule type" value="Genomic_DNA"/>
</dbReference>
<reference evidence="1 2" key="1">
    <citation type="submission" date="2017-11" db="EMBL/GenBank/DDBJ databases">
        <title>Complete genome sequence of Herbaspirillum rubrisubalbicans DSM 11543.</title>
        <authorList>
            <person name="Chen M."/>
            <person name="An Q."/>
        </authorList>
    </citation>
    <scope>NUCLEOTIDE SEQUENCE [LARGE SCALE GENOMIC DNA]</scope>
    <source>
        <strain evidence="1 2">DSM 11543</strain>
    </source>
</reference>
<protein>
    <submittedName>
        <fullName evidence="1">Uncharacterized protein</fullName>
    </submittedName>
</protein>
<accession>A0AAD0U5C8</accession>
<evidence type="ECO:0000313" key="1">
    <source>
        <dbReference type="EMBL" id="AYR22998.1"/>
    </source>
</evidence>
<proteinExistence type="predicted"/>
<evidence type="ECO:0000313" key="2">
    <source>
        <dbReference type="Proteomes" id="UP000269199"/>
    </source>
</evidence>
<dbReference type="AlphaFoldDB" id="A0AAD0U5C8"/>
<dbReference type="RefSeq" id="WP_061789281.1">
    <property type="nucleotide sequence ID" value="NZ_CP024996.1"/>
</dbReference>
<organism evidence="1 2">
    <name type="scientific">Herbaspirillum rubrisubalbicans</name>
    <dbReference type="NCBI Taxonomy" id="80842"/>
    <lineage>
        <taxon>Bacteria</taxon>
        <taxon>Pseudomonadati</taxon>
        <taxon>Pseudomonadota</taxon>
        <taxon>Betaproteobacteria</taxon>
        <taxon>Burkholderiales</taxon>
        <taxon>Oxalobacteraceae</taxon>
        <taxon>Herbaspirillum</taxon>
    </lineage>
</organism>
<name>A0AAD0U5C8_9BURK</name>
<gene>
    <name evidence="1" type="ORF">RC54_03815</name>
</gene>
<dbReference type="Proteomes" id="UP000269199">
    <property type="component" value="Chromosome"/>
</dbReference>